<evidence type="ECO:0000313" key="2">
    <source>
        <dbReference type="Proteomes" id="UP000825381"/>
    </source>
</evidence>
<reference evidence="1 2" key="1">
    <citation type="submission" date="2021-07" db="EMBL/GenBank/DDBJ databases">
        <title>Flavobacterium WSW3-B6 sp.nov, isolated from seaweed.</title>
        <authorList>
            <person name="Muhammad N."/>
            <person name="Ho H."/>
            <person name="Lee Y.-J."/>
            <person name="Nguyen T."/>
            <person name="Ho J."/>
            <person name="Kim S.-G."/>
        </authorList>
    </citation>
    <scope>NUCLEOTIDE SEQUENCE [LARGE SCALE GENOMIC DNA]</scope>
    <source>
        <strain evidence="1 2">WSW3-B6</strain>
    </source>
</reference>
<name>A0ABX8VBI2_9FLAO</name>
<gene>
    <name evidence="1" type="ORF">K1I41_10850</name>
</gene>
<dbReference type="Proteomes" id="UP000825381">
    <property type="component" value="Chromosome"/>
</dbReference>
<keyword evidence="2" id="KW-1185">Reference proteome</keyword>
<organism evidence="1 2">
    <name type="scientific">Flavobacterium litorale</name>
    <dbReference type="NCBI Taxonomy" id="2856519"/>
    <lineage>
        <taxon>Bacteria</taxon>
        <taxon>Pseudomonadati</taxon>
        <taxon>Bacteroidota</taxon>
        <taxon>Flavobacteriia</taxon>
        <taxon>Flavobacteriales</taxon>
        <taxon>Flavobacteriaceae</taxon>
        <taxon>Flavobacterium</taxon>
    </lineage>
</organism>
<evidence type="ECO:0000313" key="1">
    <source>
        <dbReference type="EMBL" id="QYJ68019.1"/>
    </source>
</evidence>
<protein>
    <submittedName>
        <fullName evidence="1">Uncharacterized protein</fullName>
    </submittedName>
</protein>
<sequence length="282" mass="32458">MNFTVQLSDNNTILLTDKNGNTKETLYNSISHFGDNYSLAKKDGTAFYVVLDLEGNLVNEEIKVIHRFDNGLLLTYSNYSKDYKSSDNYRYAVNYNIYSIYNYETKKSHVVSIVQSDPIEDDSDTNGGPNVETIKNFNNKTIYTFNDLVFSEIIAEKYMIVGSHFDLLSKKTSKNYAAILFQQFEEKRMWNIMNIDNAMPYGGETALDYMVSGRIFKGIEHTLYTLIAAPETDIASIVYEEEVTKAPARKAFTPVKSIRKSIWKKKSKWQIMFTDLVDFSFN</sequence>
<dbReference type="RefSeq" id="WP_220640364.1">
    <property type="nucleotide sequence ID" value="NZ_CP080429.1"/>
</dbReference>
<accession>A0ABX8VBI2</accession>
<proteinExistence type="predicted"/>
<dbReference type="EMBL" id="CP080429">
    <property type="protein sequence ID" value="QYJ68019.1"/>
    <property type="molecule type" value="Genomic_DNA"/>
</dbReference>